<keyword evidence="1" id="KW-0472">Membrane</keyword>
<dbReference type="PANTHER" id="PTHR14269">
    <property type="entry name" value="CDP-DIACYLGLYCEROL--GLYCEROL-3-PHOSPHATE 3-PHOSPHATIDYLTRANSFERASE-RELATED"/>
    <property type="match status" value="1"/>
</dbReference>
<dbReference type="GO" id="GO:0046474">
    <property type="term" value="P:glycerophospholipid biosynthetic process"/>
    <property type="evidence" value="ECO:0007669"/>
    <property type="project" value="TreeGrafter"/>
</dbReference>
<gene>
    <name evidence="2" type="ORF">OEA41_007422</name>
</gene>
<keyword evidence="1" id="KW-0812">Transmembrane</keyword>
<reference evidence="2" key="1">
    <citation type="submission" date="2022-11" db="EMBL/GenBank/DDBJ databases">
        <title>Chromosomal genome sequence assembly and mating type (MAT) locus characterization of the leprose asexual lichenized fungus Lepraria neglecta (Nyl.) Erichsen.</title>
        <authorList>
            <person name="Allen J.L."/>
            <person name="Pfeffer B."/>
        </authorList>
    </citation>
    <scope>NUCLEOTIDE SEQUENCE</scope>
    <source>
        <strain evidence="2">Allen 5258</strain>
    </source>
</reference>
<evidence type="ECO:0000313" key="2">
    <source>
        <dbReference type="EMBL" id="KAK3176100.1"/>
    </source>
</evidence>
<dbReference type="InterPro" id="IPR050324">
    <property type="entry name" value="CDP-alcohol_PTase-I"/>
</dbReference>
<dbReference type="PANTHER" id="PTHR14269:SF57">
    <property type="entry name" value="SUPERFAMILY HYDROLASE, PUTATIVE (AFU_ORTHOLOGUE AFUA_2G02580)-RELATED"/>
    <property type="match status" value="1"/>
</dbReference>
<dbReference type="InterPro" id="IPR036412">
    <property type="entry name" value="HAD-like_sf"/>
</dbReference>
<feature type="transmembrane region" description="Helical" evidence="1">
    <location>
        <begin position="35"/>
        <end position="57"/>
    </location>
</feature>
<dbReference type="Gene3D" id="3.40.50.1000">
    <property type="entry name" value="HAD superfamily/HAD-like"/>
    <property type="match status" value="2"/>
</dbReference>
<evidence type="ECO:0008006" key="4">
    <source>
        <dbReference type="Google" id="ProtNLM"/>
    </source>
</evidence>
<organism evidence="2 3">
    <name type="scientific">Lepraria neglecta</name>
    <dbReference type="NCBI Taxonomy" id="209136"/>
    <lineage>
        <taxon>Eukaryota</taxon>
        <taxon>Fungi</taxon>
        <taxon>Dikarya</taxon>
        <taxon>Ascomycota</taxon>
        <taxon>Pezizomycotina</taxon>
        <taxon>Lecanoromycetes</taxon>
        <taxon>OSLEUM clade</taxon>
        <taxon>Lecanoromycetidae</taxon>
        <taxon>Lecanorales</taxon>
        <taxon>Lecanorineae</taxon>
        <taxon>Stereocaulaceae</taxon>
        <taxon>Lepraria</taxon>
    </lineage>
</organism>
<name>A0AAE0DQG3_9LECA</name>
<proteinExistence type="predicted"/>
<keyword evidence="1" id="KW-1133">Transmembrane helix</keyword>
<dbReference type="Pfam" id="PF13344">
    <property type="entry name" value="Hydrolase_6"/>
    <property type="match status" value="1"/>
</dbReference>
<feature type="transmembrane region" description="Helical" evidence="1">
    <location>
        <begin position="108"/>
        <end position="128"/>
    </location>
</feature>
<dbReference type="NCBIfam" id="TIGR01456">
    <property type="entry name" value="CECR5"/>
    <property type="match status" value="1"/>
</dbReference>
<comment type="caution">
    <text evidence="2">The sequence shown here is derived from an EMBL/GenBank/DDBJ whole genome shotgun (WGS) entry which is preliminary data.</text>
</comment>
<dbReference type="InterPro" id="IPR006353">
    <property type="entry name" value="HAD-SF_hydro_IIA_CECR5"/>
</dbReference>
<feature type="transmembrane region" description="Helical" evidence="1">
    <location>
        <begin position="78"/>
        <end position="96"/>
    </location>
</feature>
<accession>A0AAE0DQG3</accession>
<dbReference type="AlphaFoldDB" id="A0AAE0DQG3"/>
<dbReference type="Proteomes" id="UP001276659">
    <property type="component" value="Unassembled WGS sequence"/>
</dbReference>
<evidence type="ECO:0000256" key="1">
    <source>
        <dbReference type="SAM" id="Phobius"/>
    </source>
</evidence>
<keyword evidence="3" id="KW-1185">Reference proteome</keyword>
<evidence type="ECO:0000313" key="3">
    <source>
        <dbReference type="Proteomes" id="UP001276659"/>
    </source>
</evidence>
<dbReference type="EMBL" id="JASNWA010000004">
    <property type="protein sequence ID" value="KAK3176100.1"/>
    <property type="molecule type" value="Genomic_DNA"/>
</dbReference>
<protein>
    <recommendedName>
        <fullName evidence="4">HAD-superfamily hydrolase</fullName>
    </recommendedName>
</protein>
<dbReference type="SUPFAM" id="SSF56784">
    <property type="entry name" value="HAD-like"/>
    <property type="match status" value="1"/>
</dbReference>
<sequence length="510" mass="56981">MLDPIPVPPSLRDAINPLTNLLHLHTLSLHIHEVILSYIIYNFLNAFLAPHLSTYLLPKTYAKFSLRTKLQWNMHATSFVNSTFVSLAALYVLYADRDRLSETWEERMWGYTGLGGMVQAFGAGYFVWDIQVCAANIEALGMTDLLHAVVALSFFSIDGVLLRSSNPLPRAHKTLSYLQKQRIPFILLTNGGGKSETERVEELSQSLKVPLDVSMFVQSHTPFTELADEYKDKRILVTGGDGDKCRRVAENYGFTNVLTPADLITAFPALWPFASPQNYESYARPIPNRRLSEREYSPRSNDNTIKIDAVFIFNDPRDWALDTQIILDLLLSQSGHLGSLSPKNGNTSLPNNGYQQDGQPPLYFSNPDLLWASAYHLPRLGQGGYKAAFEGVWKAVTCGAKLEKNMFGKPYQGTFDFAERRLQSHRHALIGSGRSKIGTEGLKRVYMIGDNPESDILGANDYQSASGSTWQSILVRSGVYSGGEPAHKPKVVVEDVWDAVQWGLEKEGWG</sequence>
<feature type="transmembrane region" description="Helical" evidence="1">
    <location>
        <begin position="140"/>
        <end position="162"/>
    </location>
</feature>
<dbReference type="InterPro" id="IPR023214">
    <property type="entry name" value="HAD_sf"/>
</dbReference>
<dbReference type="Pfam" id="PF13242">
    <property type="entry name" value="Hydrolase_like"/>
    <property type="match status" value="1"/>
</dbReference>
<dbReference type="FunFam" id="3.40.50.1000:FF:000069">
    <property type="entry name" value="HAD-superfamily subfamily IIA hydrolase"/>
    <property type="match status" value="1"/>
</dbReference>
<dbReference type="NCBIfam" id="TIGR01460">
    <property type="entry name" value="HAD-SF-IIA"/>
    <property type="match status" value="1"/>
</dbReference>
<dbReference type="GO" id="GO:0005739">
    <property type="term" value="C:mitochondrion"/>
    <property type="evidence" value="ECO:0007669"/>
    <property type="project" value="TreeGrafter"/>
</dbReference>
<dbReference type="InterPro" id="IPR006357">
    <property type="entry name" value="HAD-SF_hydro_IIA"/>
</dbReference>
<dbReference type="GO" id="GO:0016020">
    <property type="term" value="C:membrane"/>
    <property type="evidence" value="ECO:0007669"/>
    <property type="project" value="UniProtKB-SubCell"/>
</dbReference>